<gene>
    <name evidence="3" type="ORF">ACFQBM_01385</name>
</gene>
<protein>
    <submittedName>
        <fullName evidence="3">Uncharacterized protein</fullName>
    </submittedName>
</protein>
<dbReference type="RefSeq" id="WP_193194912.1">
    <property type="nucleotide sequence ID" value="NZ_JACZFR010000069.1"/>
</dbReference>
<proteinExistence type="predicted"/>
<name>A0ABW1YGP9_9GAMM</name>
<keyword evidence="2" id="KW-0472">Membrane</keyword>
<evidence type="ECO:0000256" key="1">
    <source>
        <dbReference type="SAM" id="MobiDB-lite"/>
    </source>
</evidence>
<feature type="transmembrane region" description="Helical" evidence="2">
    <location>
        <begin position="159"/>
        <end position="185"/>
    </location>
</feature>
<keyword evidence="4" id="KW-1185">Reference proteome</keyword>
<keyword evidence="2" id="KW-0812">Transmembrane</keyword>
<sequence length="835" mass="91846">MSGQEKFQVVSAGKTLRAKAPEAVLQDAAKAFSIPLVQARRLMVKGWVIKDQLSSTQVVEYRTRLQKIGLRVEVFPAGKYDNRALIAKMQFAQKRRARTQGAAPPMTEAAEKKRAPVKEVAESSPPPMPSASRARVQLEALFADKPISLRETAAEKLRLALGLIPAMLVPGWFFALGCFCVYAAGGALWQIAEAATVGDLAPSTIARNLVSILLAGFVAALLVWPYFATRRLVPAAQGSRPLTQADAQGFYLMLQVLAEKTGLPRTERITVSTGAEVVAEPGLSGVFRQQLPLNIGLAAVRTLNGNELLALAARALGIYRGRLGGVTALLVLDTARRLQVMQGALENERNIVAPSGEPGALQRPFHTVFIYCGRGLLPLVDRLYEFHRSLTGAIARRLERRGDAWVAQLLGSDDFAQFAEKWHQLVHAELVVAEINREASVAGQHLQDYPAAVQWMHCNLDRETRSNLELAMAQASDAWDCAQAADNERIAWAEELALQPLLQRAFSAQKLFGDLSALSIGLSAAIGGEGARAVENRRLLCASREAEQAAQLLGEYFNQLPPRHMLPLELPANEDLRAMDLQAAIDWLRGKLVELRELEQRCDNLFARGAAIQLGAALVRNHDKIQPQAYFLSGTTPAAADESARDNRVRRVELQQQARQIFCGFYLRIERALETMPTVERQAGQKCLEQLSAYDLLSPRLEKLDNYADILGLMIDRLSLDEGQGELVQKYFALAGRELEGIFSEVDASEVLRRLGLDSALQDRVDRAPVPKLPKQRQGIIDALQVMELKCKSASAAIGEHYRIQLSRLLDACLKQERALKIRPLRLMKSGVSGG</sequence>
<evidence type="ECO:0000313" key="4">
    <source>
        <dbReference type="Proteomes" id="UP001596425"/>
    </source>
</evidence>
<keyword evidence="2" id="KW-1133">Transmembrane helix</keyword>
<reference evidence="4" key="1">
    <citation type="journal article" date="2019" name="Int. J. Syst. Evol. Microbiol.">
        <title>The Global Catalogue of Microorganisms (GCM) 10K type strain sequencing project: providing services to taxonomists for standard genome sequencing and annotation.</title>
        <authorList>
            <consortium name="The Broad Institute Genomics Platform"/>
            <consortium name="The Broad Institute Genome Sequencing Center for Infectious Disease"/>
            <person name="Wu L."/>
            <person name="Ma J."/>
        </authorList>
    </citation>
    <scope>NUCLEOTIDE SEQUENCE [LARGE SCALE GENOMIC DNA]</scope>
    <source>
        <strain evidence="4">CGMCC 1.13718</strain>
    </source>
</reference>
<dbReference type="EMBL" id="JBHSVR010000001">
    <property type="protein sequence ID" value="MFC6631910.1"/>
    <property type="molecule type" value="Genomic_DNA"/>
</dbReference>
<organism evidence="3 4">
    <name type="scientific">Microbulbifer taiwanensis</name>
    <dbReference type="NCBI Taxonomy" id="986746"/>
    <lineage>
        <taxon>Bacteria</taxon>
        <taxon>Pseudomonadati</taxon>
        <taxon>Pseudomonadota</taxon>
        <taxon>Gammaproteobacteria</taxon>
        <taxon>Cellvibrionales</taxon>
        <taxon>Microbulbiferaceae</taxon>
        <taxon>Microbulbifer</taxon>
    </lineage>
</organism>
<comment type="caution">
    <text evidence="3">The sequence shown here is derived from an EMBL/GenBank/DDBJ whole genome shotgun (WGS) entry which is preliminary data.</text>
</comment>
<feature type="compositionally biased region" description="Basic and acidic residues" evidence="1">
    <location>
        <begin position="109"/>
        <end position="121"/>
    </location>
</feature>
<dbReference type="Proteomes" id="UP001596425">
    <property type="component" value="Unassembled WGS sequence"/>
</dbReference>
<feature type="region of interest" description="Disordered" evidence="1">
    <location>
        <begin position="98"/>
        <end position="131"/>
    </location>
</feature>
<feature type="transmembrane region" description="Helical" evidence="2">
    <location>
        <begin position="205"/>
        <end position="227"/>
    </location>
</feature>
<evidence type="ECO:0000256" key="2">
    <source>
        <dbReference type="SAM" id="Phobius"/>
    </source>
</evidence>
<accession>A0ABW1YGP9</accession>
<evidence type="ECO:0000313" key="3">
    <source>
        <dbReference type="EMBL" id="MFC6631910.1"/>
    </source>
</evidence>